<dbReference type="Proteomes" id="UP001428341">
    <property type="component" value="Unassembled WGS sequence"/>
</dbReference>
<name>A0AAP0QGI3_9ROSI</name>
<evidence type="ECO:0000313" key="3">
    <source>
        <dbReference type="Proteomes" id="UP001428341"/>
    </source>
</evidence>
<dbReference type="AlphaFoldDB" id="A0AAP0QGI3"/>
<feature type="region of interest" description="Disordered" evidence="1">
    <location>
        <begin position="1"/>
        <end position="79"/>
    </location>
</feature>
<proteinExistence type="predicted"/>
<reference evidence="2 3" key="1">
    <citation type="submission" date="2024-05" db="EMBL/GenBank/DDBJ databases">
        <title>Haplotype-resolved chromosome-level genome assembly of Huyou (Citrus changshanensis).</title>
        <authorList>
            <person name="Miao C."/>
            <person name="Chen W."/>
            <person name="Wu Y."/>
            <person name="Wang L."/>
            <person name="Zhao S."/>
            <person name="Grierson D."/>
            <person name="Xu C."/>
            <person name="Chen K."/>
        </authorList>
    </citation>
    <scope>NUCLEOTIDE SEQUENCE [LARGE SCALE GENOMIC DNA]</scope>
    <source>
        <strain evidence="2">01-14</strain>
        <tissue evidence="2">Leaf</tissue>
    </source>
</reference>
<feature type="compositionally biased region" description="Basic and acidic residues" evidence="1">
    <location>
        <begin position="1"/>
        <end position="19"/>
    </location>
</feature>
<evidence type="ECO:0000313" key="2">
    <source>
        <dbReference type="EMBL" id="KAK9188688.1"/>
    </source>
</evidence>
<gene>
    <name evidence="2" type="ORF">WN944_020093</name>
</gene>
<accession>A0AAP0QGI3</accession>
<dbReference type="EMBL" id="JBCGBO010000007">
    <property type="protein sequence ID" value="KAK9188688.1"/>
    <property type="molecule type" value="Genomic_DNA"/>
</dbReference>
<evidence type="ECO:0000256" key="1">
    <source>
        <dbReference type="SAM" id="MobiDB-lite"/>
    </source>
</evidence>
<organism evidence="2 3">
    <name type="scientific">Citrus x changshan-huyou</name>
    <dbReference type="NCBI Taxonomy" id="2935761"/>
    <lineage>
        <taxon>Eukaryota</taxon>
        <taxon>Viridiplantae</taxon>
        <taxon>Streptophyta</taxon>
        <taxon>Embryophyta</taxon>
        <taxon>Tracheophyta</taxon>
        <taxon>Spermatophyta</taxon>
        <taxon>Magnoliopsida</taxon>
        <taxon>eudicotyledons</taxon>
        <taxon>Gunneridae</taxon>
        <taxon>Pentapetalae</taxon>
        <taxon>rosids</taxon>
        <taxon>malvids</taxon>
        <taxon>Sapindales</taxon>
        <taxon>Rutaceae</taxon>
        <taxon>Aurantioideae</taxon>
        <taxon>Citrus</taxon>
    </lineage>
</organism>
<comment type="caution">
    <text evidence="2">The sequence shown here is derived from an EMBL/GenBank/DDBJ whole genome shotgun (WGS) entry which is preliminary data.</text>
</comment>
<sequence>MFTRSKPEVASKMMKDQHRSNSNGVENEHGLTRLQMDPILDSPQTEGAGVSRLSKKSLTKSMQPTDIGTVPQKNLILKK</sequence>
<protein>
    <submittedName>
        <fullName evidence="2">Uncharacterized protein</fullName>
    </submittedName>
</protein>
<keyword evidence="3" id="KW-1185">Reference proteome</keyword>